<comment type="caution">
    <text evidence="2">The sequence shown here is derived from an EMBL/GenBank/DDBJ whole genome shotgun (WGS) entry which is preliminary data.</text>
</comment>
<reference evidence="2 3" key="2">
    <citation type="journal article" date="2019" name="G3 (Bethesda)">
        <title>Hybrid Assembly of the Genome of the Entomopathogenic Nematode Steinernema carpocapsae Identifies the X-Chromosome.</title>
        <authorList>
            <person name="Serra L."/>
            <person name="Macchietto M."/>
            <person name="Macias-Munoz A."/>
            <person name="McGill C.J."/>
            <person name="Rodriguez I.M."/>
            <person name="Rodriguez B."/>
            <person name="Murad R."/>
            <person name="Mortazavi A."/>
        </authorList>
    </citation>
    <scope>NUCLEOTIDE SEQUENCE [LARGE SCALE GENOMIC DNA]</scope>
    <source>
        <strain evidence="2 3">ALL</strain>
    </source>
</reference>
<reference evidence="2 3" key="1">
    <citation type="journal article" date="2015" name="Genome Biol.">
        <title>Comparative genomics of Steinernema reveals deeply conserved gene regulatory networks.</title>
        <authorList>
            <person name="Dillman A.R."/>
            <person name="Macchietto M."/>
            <person name="Porter C.F."/>
            <person name="Rogers A."/>
            <person name="Williams B."/>
            <person name="Antoshechkin I."/>
            <person name="Lee M.M."/>
            <person name="Goodwin Z."/>
            <person name="Lu X."/>
            <person name="Lewis E.E."/>
            <person name="Goodrich-Blair H."/>
            <person name="Stock S.P."/>
            <person name="Adams B.J."/>
            <person name="Sternberg P.W."/>
            <person name="Mortazavi A."/>
        </authorList>
    </citation>
    <scope>NUCLEOTIDE SEQUENCE [LARGE SCALE GENOMIC DNA]</scope>
    <source>
        <strain evidence="2 3">ALL</strain>
    </source>
</reference>
<dbReference type="EMBL" id="AZBU02000013">
    <property type="protein sequence ID" value="TKR58477.1"/>
    <property type="molecule type" value="Genomic_DNA"/>
</dbReference>
<evidence type="ECO:0000313" key="2">
    <source>
        <dbReference type="EMBL" id="TKR58477.1"/>
    </source>
</evidence>
<evidence type="ECO:0000313" key="3">
    <source>
        <dbReference type="Proteomes" id="UP000298663"/>
    </source>
</evidence>
<organism evidence="2 3">
    <name type="scientific">Steinernema carpocapsae</name>
    <name type="common">Entomopathogenic nematode</name>
    <dbReference type="NCBI Taxonomy" id="34508"/>
    <lineage>
        <taxon>Eukaryota</taxon>
        <taxon>Metazoa</taxon>
        <taxon>Ecdysozoa</taxon>
        <taxon>Nematoda</taxon>
        <taxon>Chromadorea</taxon>
        <taxon>Rhabditida</taxon>
        <taxon>Tylenchina</taxon>
        <taxon>Panagrolaimomorpha</taxon>
        <taxon>Strongyloidoidea</taxon>
        <taxon>Steinernematidae</taxon>
        <taxon>Steinernema</taxon>
    </lineage>
</organism>
<sequence>MSLPVVAIFVFSCVQLGLGCHPNTSDLGNPTTTTTIVPTTPLATTSTTAAPTTSPAPAEIPLCVESGDYQSTQSAKLGFTTLLKKCRATFSNTEALVTLLRTDDSGKPICRSEDFVLIQPGMMFSADNIIVSSKVDTPSVDCNHPESFCKTLPNKILLKYRGTEMGRFAIDKLQFELDGLPRKFFEFPATLEETKTQWIGINVWDGNCDVGGIDQLMVYTAYYLVEDGKGITRVFNEEEKKKFLAGDVNAGKKPCEMDVCMA</sequence>
<dbReference type="Proteomes" id="UP000298663">
    <property type="component" value="Unassembled WGS sequence"/>
</dbReference>
<proteinExistence type="predicted"/>
<keyword evidence="1" id="KW-0732">Signal</keyword>
<protein>
    <submittedName>
        <fullName evidence="2">Uncharacterized protein</fullName>
    </submittedName>
</protein>
<dbReference type="AlphaFoldDB" id="A0A4U5LR64"/>
<gene>
    <name evidence="2" type="ORF">L596_029916</name>
</gene>
<accession>A0A4U5LR64</accession>
<keyword evidence="3" id="KW-1185">Reference proteome</keyword>
<feature type="signal peptide" evidence="1">
    <location>
        <begin position="1"/>
        <end position="19"/>
    </location>
</feature>
<feature type="chain" id="PRO_5020462900" evidence="1">
    <location>
        <begin position="20"/>
        <end position="262"/>
    </location>
</feature>
<evidence type="ECO:0000256" key="1">
    <source>
        <dbReference type="SAM" id="SignalP"/>
    </source>
</evidence>
<name>A0A4U5LR64_STECR</name>